<dbReference type="Gene3D" id="1.10.10.10">
    <property type="entry name" value="Winged helix-like DNA-binding domain superfamily/Winged helix DNA-binding domain"/>
    <property type="match status" value="1"/>
</dbReference>
<dbReference type="PANTHER" id="PTHR42756">
    <property type="entry name" value="TRANSCRIPTIONAL REGULATOR, MARR"/>
    <property type="match status" value="1"/>
</dbReference>
<dbReference type="PANTHER" id="PTHR42756:SF1">
    <property type="entry name" value="TRANSCRIPTIONAL REPRESSOR OF EMRAB OPERON"/>
    <property type="match status" value="1"/>
</dbReference>
<evidence type="ECO:0000259" key="4">
    <source>
        <dbReference type="PROSITE" id="PS50995"/>
    </source>
</evidence>
<organism evidence="5 6">
    <name type="scientific">Balneatrix alpica</name>
    <dbReference type="NCBI Taxonomy" id="75684"/>
    <lineage>
        <taxon>Bacteria</taxon>
        <taxon>Pseudomonadati</taxon>
        <taxon>Pseudomonadota</taxon>
        <taxon>Gammaproteobacteria</taxon>
        <taxon>Oceanospirillales</taxon>
        <taxon>Balneatrichaceae</taxon>
        <taxon>Balneatrix</taxon>
    </lineage>
</organism>
<evidence type="ECO:0000313" key="5">
    <source>
        <dbReference type="EMBL" id="MFB9885218.1"/>
    </source>
</evidence>
<dbReference type="PRINTS" id="PR00598">
    <property type="entry name" value="HTHMARR"/>
</dbReference>
<proteinExistence type="predicted"/>
<dbReference type="InterPro" id="IPR023187">
    <property type="entry name" value="Tscrpt_reg_MarR-type_CS"/>
</dbReference>
<dbReference type="InterPro" id="IPR036388">
    <property type="entry name" value="WH-like_DNA-bd_sf"/>
</dbReference>
<dbReference type="InterPro" id="IPR036390">
    <property type="entry name" value="WH_DNA-bd_sf"/>
</dbReference>
<comment type="caution">
    <text evidence="5">The sequence shown here is derived from an EMBL/GenBank/DDBJ whole genome shotgun (WGS) entry which is preliminary data.</text>
</comment>
<evidence type="ECO:0000313" key="6">
    <source>
        <dbReference type="Proteomes" id="UP001589628"/>
    </source>
</evidence>
<sequence>MPQDHIDTMLAQWRCQRPELDPTPIELIARVARIYIHLDKALRDLHASFQLGVGEFDVLATLRRSGAPFQLTPTALFKSALLTSGAMTNRLDRLEKAGLIARSPDPADRRSTLVSLTEAGLERIDRAIEAHLELEQQLQAHFAPAERDQLAALLRTWVCALEPEQA</sequence>
<gene>
    <name evidence="5" type="ORF">ACFFLH_02165</name>
</gene>
<name>A0ABV5Z7G1_9GAMM</name>
<keyword evidence="1" id="KW-0805">Transcription regulation</keyword>
<dbReference type="PROSITE" id="PS01117">
    <property type="entry name" value="HTH_MARR_1"/>
    <property type="match status" value="1"/>
</dbReference>
<accession>A0ABV5Z7G1</accession>
<evidence type="ECO:0000256" key="3">
    <source>
        <dbReference type="ARBA" id="ARBA00023163"/>
    </source>
</evidence>
<keyword evidence="3" id="KW-0804">Transcription</keyword>
<dbReference type="Proteomes" id="UP001589628">
    <property type="component" value="Unassembled WGS sequence"/>
</dbReference>
<protein>
    <submittedName>
        <fullName evidence="5">MarR family winged helix-turn-helix transcriptional regulator</fullName>
    </submittedName>
</protein>
<evidence type="ECO:0000256" key="2">
    <source>
        <dbReference type="ARBA" id="ARBA00023125"/>
    </source>
</evidence>
<dbReference type="SMART" id="SM00347">
    <property type="entry name" value="HTH_MARR"/>
    <property type="match status" value="1"/>
</dbReference>
<dbReference type="Pfam" id="PF01047">
    <property type="entry name" value="MarR"/>
    <property type="match status" value="1"/>
</dbReference>
<reference evidence="5 6" key="1">
    <citation type="submission" date="2024-09" db="EMBL/GenBank/DDBJ databases">
        <authorList>
            <person name="Sun Q."/>
            <person name="Mori K."/>
        </authorList>
    </citation>
    <scope>NUCLEOTIDE SEQUENCE [LARGE SCALE GENOMIC DNA]</scope>
    <source>
        <strain evidence="5 6">ATCC 51285</strain>
    </source>
</reference>
<keyword evidence="2" id="KW-0238">DNA-binding</keyword>
<dbReference type="InterPro" id="IPR000835">
    <property type="entry name" value="HTH_MarR-typ"/>
</dbReference>
<dbReference type="RefSeq" id="WP_035461326.1">
    <property type="nucleotide sequence ID" value="NZ_JBHLZN010000001.1"/>
</dbReference>
<keyword evidence="6" id="KW-1185">Reference proteome</keyword>
<dbReference type="PROSITE" id="PS50995">
    <property type="entry name" value="HTH_MARR_2"/>
    <property type="match status" value="1"/>
</dbReference>
<evidence type="ECO:0000256" key="1">
    <source>
        <dbReference type="ARBA" id="ARBA00023015"/>
    </source>
</evidence>
<dbReference type="EMBL" id="JBHLZN010000001">
    <property type="protein sequence ID" value="MFB9885218.1"/>
    <property type="molecule type" value="Genomic_DNA"/>
</dbReference>
<dbReference type="SUPFAM" id="SSF46785">
    <property type="entry name" value="Winged helix' DNA-binding domain"/>
    <property type="match status" value="1"/>
</dbReference>
<feature type="domain" description="HTH marR-type" evidence="4">
    <location>
        <begin position="24"/>
        <end position="159"/>
    </location>
</feature>